<dbReference type="RefSeq" id="WP_008855016.1">
    <property type="nucleotide sequence ID" value="NZ_AGFR01000012.1"/>
</dbReference>
<keyword evidence="1" id="KW-0472">Membrane</keyword>
<comment type="caution">
    <text evidence="2">The sequence shown here is derived from an EMBL/GenBank/DDBJ whole genome shotgun (WGS) entry which is preliminary data.</text>
</comment>
<name>G6F330_9PROT</name>
<protein>
    <submittedName>
        <fullName evidence="2">Putative amino acid/amine transport protein</fullName>
    </submittedName>
</protein>
<dbReference type="STRING" id="1088868.CIN_20260"/>
<proteinExistence type="predicted"/>
<feature type="transmembrane region" description="Helical" evidence="1">
    <location>
        <begin position="12"/>
        <end position="34"/>
    </location>
</feature>
<dbReference type="AlphaFoldDB" id="G6F330"/>
<keyword evidence="1" id="KW-0812">Transmembrane</keyword>
<reference evidence="2 3" key="1">
    <citation type="submission" date="2011-10" db="EMBL/GenBank/DDBJ databases">
        <title>Genome Sequence of Commensalibacter intestini A911, isolated from Drosophila gut.</title>
        <authorList>
            <person name="Lee W.-J."/>
            <person name="Kim E.-K."/>
        </authorList>
    </citation>
    <scope>NUCLEOTIDE SEQUENCE [LARGE SCALE GENOMIC DNA]</scope>
    <source>
        <strain evidence="2 3">A911</strain>
    </source>
</reference>
<dbReference type="Proteomes" id="UP000005939">
    <property type="component" value="Unassembled WGS sequence"/>
</dbReference>
<dbReference type="eggNOG" id="COG0531">
    <property type="taxonomic scope" value="Bacteria"/>
</dbReference>
<organism evidence="2 3">
    <name type="scientific">Commensalibacter intestini A911</name>
    <dbReference type="NCBI Taxonomy" id="1088868"/>
    <lineage>
        <taxon>Bacteria</taxon>
        <taxon>Pseudomonadati</taxon>
        <taxon>Pseudomonadota</taxon>
        <taxon>Alphaproteobacteria</taxon>
        <taxon>Acetobacterales</taxon>
        <taxon>Acetobacteraceae</taxon>
    </lineage>
</organism>
<evidence type="ECO:0000313" key="2">
    <source>
        <dbReference type="EMBL" id="EHD13043.1"/>
    </source>
</evidence>
<sequence>MPHLSRTLSLAAVVLFGVTYMAPIIVLGTFGMLAEETKGNVPTAY</sequence>
<accession>G6F330</accession>
<keyword evidence="1" id="KW-1133">Transmembrane helix</keyword>
<dbReference type="EMBL" id="AGFR01000012">
    <property type="protein sequence ID" value="EHD13043.1"/>
    <property type="molecule type" value="Genomic_DNA"/>
</dbReference>
<gene>
    <name evidence="2" type="ORF">CIN_20260</name>
</gene>
<evidence type="ECO:0000313" key="3">
    <source>
        <dbReference type="Proteomes" id="UP000005939"/>
    </source>
</evidence>
<evidence type="ECO:0000256" key="1">
    <source>
        <dbReference type="SAM" id="Phobius"/>
    </source>
</evidence>